<evidence type="ECO:0000313" key="3">
    <source>
        <dbReference type="Proteomes" id="UP000184520"/>
    </source>
</evidence>
<dbReference type="GO" id="GO:0008757">
    <property type="term" value="F:S-adenosylmethionine-dependent methyltransferase activity"/>
    <property type="evidence" value="ECO:0007669"/>
    <property type="project" value="InterPro"/>
</dbReference>
<keyword evidence="2" id="KW-0808">Transferase</keyword>
<dbReference type="InterPro" id="IPR029063">
    <property type="entry name" value="SAM-dependent_MTases_sf"/>
</dbReference>
<dbReference type="PANTHER" id="PTHR42912">
    <property type="entry name" value="METHYLTRANSFERASE"/>
    <property type="match status" value="1"/>
</dbReference>
<feature type="domain" description="Methyltransferase type 11" evidence="1">
    <location>
        <begin position="68"/>
        <end position="156"/>
    </location>
</feature>
<name>A0A1M5K926_9ALTE</name>
<dbReference type="CDD" id="cd02440">
    <property type="entry name" value="AdoMet_MTases"/>
    <property type="match status" value="1"/>
</dbReference>
<sequence>MLIPANMTQMTMALIDPVTTPEHCADKRDIAARFSAAAAQYDALAGIQHAIADAALFRLGEMAGKSVLDIGCGTGRNTAKLANYCDEVTGMDLAPGMVSQAQSTYPTITFLQGDAEQVPLQSGCVECVFSSMALQWCGTPRQAISEVFRVLAPGGRAELAIMVAGSFPELKSAADKAGIQLALNTLTCATQWLAAVCESDWAGISHDLVSYSDSFDNITSLLKSINGVGAGSQTENRTRARLTKGKLQALAAAFPESTSGLFNNTYHILHLSLEKPL</sequence>
<dbReference type="AlphaFoldDB" id="A0A1M5K926"/>
<evidence type="ECO:0000313" key="2">
    <source>
        <dbReference type="EMBL" id="SHG49090.1"/>
    </source>
</evidence>
<dbReference type="PANTHER" id="PTHR42912:SF95">
    <property type="entry name" value="METHYLTRANSFERASE TYPE 11 DOMAIN-CONTAINING PROTEIN"/>
    <property type="match status" value="1"/>
</dbReference>
<dbReference type="STRING" id="634436.SAMN05216361_2409"/>
<dbReference type="Pfam" id="PF08241">
    <property type="entry name" value="Methyltransf_11"/>
    <property type="match status" value="1"/>
</dbReference>
<keyword evidence="2" id="KW-0489">Methyltransferase</keyword>
<dbReference type="EMBL" id="FQWD01000003">
    <property type="protein sequence ID" value="SHG49090.1"/>
    <property type="molecule type" value="Genomic_DNA"/>
</dbReference>
<dbReference type="Proteomes" id="UP000184520">
    <property type="component" value="Unassembled WGS sequence"/>
</dbReference>
<dbReference type="SUPFAM" id="SSF53335">
    <property type="entry name" value="S-adenosyl-L-methionine-dependent methyltransferases"/>
    <property type="match status" value="1"/>
</dbReference>
<accession>A0A1M5K926</accession>
<dbReference type="InterPro" id="IPR013216">
    <property type="entry name" value="Methyltransf_11"/>
</dbReference>
<evidence type="ECO:0000259" key="1">
    <source>
        <dbReference type="Pfam" id="PF08241"/>
    </source>
</evidence>
<proteinExistence type="predicted"/>
<dbReference type="Gene3D" id="3.40.50.150">
    <property type="entry name" value="Vaccinia Virus protein VP39"/>
    <property type="match status" value="1"/>
</dbReference>
<gene>
    <name evidence="2" type="ORF">SAMN05216361_2409</name>
</gene>
<organism evidence="2 3">
    <name type="scientific">Marisediminitalea aggregata</name>
    <dbReference type="NCBI Taxonomy" id="634436"/>
    <lineage>
        <taxon>Bacteria</taxon>
        <taxon>Pseudomonadati</taxon>
        <taxon>Pseudomonadota</taxon>
        <taxon>Gammaproteobacteria</taxon>
        <taxon>Alteromonadales</taxon>
        <taxon>Alteromonadaceae</taxon>
        <taxon>Marisediminitalea</taxon>
    </lineage>
</organism>
<keyword evidence="3" id="KW-1185">Reference proteome</keyword>
<dbReference type="InterPro" id="IPR050508">
    <property type="entry name" value="Methyltransf_Superfamily"/>
</dbReference>
<protein>
    <submittedName>
        <fullName evidence="2">Malonyl-CoA O-methyltransferase</fullName>
    </submittedName>
</protein>
<reference evidence="3" key="1">
    <citation type="submission" date="2016-11" db="EMBL/GenBank/DDBJ databases">
        <authorList>
            <person name="Varghese N."/>
            <person name="Submissions S."/>
        </authorList>
    </citation>
    <scope>NUCLEOTIDE SEQUENCE [LARGE SCALE GENOMIC DNA]</scope>
    <source>
        <strain evidence="3">CGMCC 1.8995</strain>
    </source>
</reference>
<dbReference type="GO" id="GO:0032259">
    <property type="term" value="P:methylation"/>
    <property type="evidence" value="ECO:0007669"/>
    <property type="project" value="UniProtKB-KW"/>
</dbReference>